<dbReference type="PANTHER" id="PTHR19229:SF113">
    <property type="entry name" value="ATP-BINDING CASSETTE SUB-FAMILY A MEMBER 13"/>
    <property type="match status" value="1"/>
</dbReference>
<dbReference type="InterPro" id="IPR017871">
    <property type="entry name" value="ABC_transporter-like_CS"/>
</dbReference>
<reference evidence="14" key="3">
    <citation type="submission" date="2025-09" db="UniProtKB">
        <authorList>
            <consortium name="Ensembl"/>
        </authorList>
    </citation>
    <scope>IDENTIFICATION</scope>
</reference>
<dbReference type="SUPFAM" id="SSF52540">
    <property type="entry name" value="P-loop containing nucleoside triphosphate hydrolases"/>
    <property type="match status" value="2"/>
</dbReference>
<dbReference type="Pfam" id="PF00005">
    <property type="entry name" value="ABC_tran"/>
    <property type="match status" value="2"/>
</dbReference>
<organism evidence="14 15">
    <name type="scientific">Meleagris gallopavo</name>
    <name type="common">Wild turkey</name>
    <dbReference type="NCBI Taxonomy" id="9103"/>
    <lineage>
        <taxon>Eukaryota</taxon>
        <taxon>Metazoa</taxon>
        <taxon>Chordata</taxon>
        <taxon>Craniata</taxon>
        <taxon>Vertebrata</taxon>
        <taxon>Euteleostomi</taxon>
        <taxon>Archelosauria</taxon>
        <taxon>Archosauria</taxon>
        <taxon>Dinosauria</taxon>
        <taxon>Saurischia</taxon>
        <taxon>Theropoda</taxon>
        <taxon>Coelurosauria</taxon>
        <taxon>Aves</taxon>
        <taxon>Neognathae</taxon>
        <taxon>Galloanserae</taxon>
        <taxon>Galliformes</taxon>
        <taxon>Phasianidae</taxon>
        <taxon>Meleagridinae</taxon>
        <taxon>Meleagris</taxon>
    </lineage>
</organism>
<dbReference type="InterPro" id="IPR026082">
    <property type="entry name" value="ABCA"/>
</dbReference>
<evidence type="ECO:0000256" key="8">
    <source>
        <dbReference type="ARBA" id="ARBA00022989"/>
    </source>
</evidence>
<feature type="transmembrane region" description="Helical" evidence="12">
    <location>
        <begin position="2498"/>
        <end position="2520"/>
    </location>
</feature>
<accession>A0A803Y7N0</accession>
<sequence length="3884" mass="442671">MGHAVRQFKALFWKNWLCRVRQPVLFLSEILWPCMLFLILAAIRFQEPPKHKENCYLEARDLPSQGLYPFVRSLFCNVGSRCRNTSYSTQKYKRLRFTGPDLAFMKEIQELVKGFTETTEKTMALEKLWEESSKFSAEEIISKIENLYKQPSFWNLLHSLPRLESKNLYTEDGLAAIEQFLEVVKNTLVSLKDLAVVPLGQTFQEVVKITLNLTAASFIFLPSGFQYNLSLEDILWNPRAVREELESRFGFDDLRVKKLLSYTTQLTKIPTEETVEQFVCSALSSVPGYEANKENNEESCISTWQEAKLYLIHAVSKLRLYAQVFEQWFSSSHSQNLLSELERIMSDLMSQLQEEKEQLLPFYLWHTIVLYSTSFICRILYLKKMQAVLQAVPQWSVAKRLRLVDGALRNVVSQYLNFTDGKDACLNRSMQLLKNILTDWQDLNSPTLNHLKYLSENFLRNLYEIASLADSHVNASFSIGHAENTSFSLLSNATFIYKVQELGKIVPNFFKDIQKLNSSSVDSLLQILFSLYQNADLLLNAESNNTLMFLYNTSKEISSFQTWNDFRDMDRVSDFLSETFDLLWNFTCKSLCEKLLTFYNYTEFQAWSFVQEGKKELQIVYNILSSLKTVFLDEDLEAAAFCYLEQFFDISPECLVNNGCIDFYVSNITSVNDSAEVYNLLLLPLDSVLYNITKLEDKASVSSALHCTFTWLQIWTEIFEETSKILKLNSTFFVYLRNDLRNLSESVLNTTHTELCNKTTMAIVEATSAMNLLKMIVEGGDSSDWKDFETYLSVIENVFENAIDDASSLKGNSSDDVLEMTEVVITELQQSILKVVNRDFLNSSLNTFMSGGPEGERSSSEFSIGNSLSIILKLSPKELGFVLAEIKDTAAFLTYAPLDKYLVCASVLQNITKFIFDSTLQNMNYSQVNFSSYIHSFLKPYSVIEGVENCDGWIHGLHYLSEKYKSPSRLENAKHILFLLKSLGNTETNAKLKNIVDFLNLIFNFMIPECSVTGYDVICVNVYFNIIGRALEVVLPEFNVQNDTNVLEYIFTLLNNSGGLVQMAVNNLMGHSQNTSNDTHFNHSVHGSNSTLGTFLNPFHSVWLSSIELLSEIQHLLENKTSEMQESSSSFFDEKNISLLMEIFQPVLSKLNKFNSNLPHELQGNYNTFLKRLTEKAAVNGKLVGKTLKIFKSSSLTSFPIRNGREFLEHMLTLVQNLKNMDIEFLIGQFKQVQMSLDNFFKNIKLLHRKSSDLRMLIDWWDAFENSSCNWNLTGLWHITQLFQEDLSDVEEIFHLLLDVISVMESLAHGNITEVLADVYTFALTQEAKMSMFTKEEISNQVESLLMLLEMLTDVPDEPAEASICFSAEFCWIFKMVTTQSDPTSKPCDFMQSNFPLNRNAVLHIVKELKLVTLNDSFLCAMEDFQTDITHNLTCFIHQIKEWNSILLKFSELHHINGSLLKELLAFWNELYLYAEPLQANNTNSTINCSSTSKRKVALQIIETLSSMPTAEMEMSEYVLEQLNDLYGGLSWSSHSRISLIETVFPYVKNMTTEVSGLLDTEAVHSFLSVIQLFMTLSSAENQAYSILMALSSLNGNNNISDNIENFWFPVVKSIEDLLLNFNVRESLTVIDQEFQLLRLATGQSSSVTSDMLIQQFNTSSVEAVLRKLEDIQEIMNSFLCECNNQNYSKVMQPLVHLMANEKSSDLLLVVKDIIDFLELFQNKSKEDYTGMLFVDDHLSREILNTIYIANSVFQNFLFHMIADLAVTKEALHANSTELQIVDFIDSFFDYAQYENVSTLSQNRTLEIMQELLQITFAYFTEHNRNKITLVKDLSSDKITLHMQLAQFFINIVFQICAFKHLQPAGVLLLHKLQFAILNILKIFSEEPVVTSNVFCAVMKCKDGIMRHLVISIIEGITLVQDHYQSIERMWMTFNRGDCESMVYINLKLSNNLESFLRALQNTTDGSCDCQVMLENIQRRLQKWDSSYFYFLADMKVKDYVQNITKLRLDILSSVNISEETISSILEASISFSKVFYSAFVVTFTQRCDEEVLSLLLKLSEKSNTSLAVEELCSLPALDLYTTFVLIIQNLNLRHIIYTIPSEMSNVLSTLLEVVSSISSLLNKVQHVMENLPVFLQAIQNIGMFDISALQQVCFLQGGQFRSSAVGSLESVIKAVCKEESPFFSNANLFVDMPRITGLLEDNMGKYGIPEDSTPFCLKLYQEILQSSNGALVWTFLKPLLHGKILYNSNISMIDLVIEKVSIKSNTETLQNNFVKHFVESNLDIDLEKLFKKMQVYGMSKKVSASRQIDLLSQLIVNISSCVLLDRFQPFESVDKLEEKAHELMQHNNFLASIIFSASRNKTPDSSNLLTQHISYTIRTSILHSMRTDLIKNPAWKSHPQKLPSDGFKYNHIFIPLQDMIERAIISAQTGLDISEPAIQVQAMPYPCHTSDLFFFPLMMMLTWMVSVASMVRKLVYEREIHLEEYMKTMGVHPAVHFFAWFLENLIVLTISSCALAVILKASGIFAYSNGFLIFLFLLDFGVTVIMLSYFLGVFFSSANTAALCASLLYMISFLPYIVLLVLQNQLSFTKQIMMCLLSTTAFGQGVFFITFFEGQEIGIQWNNMYQPMVKGGYMTFGCTCWMMFFDSILYSVGGWYFSNIILGKNGLRNCWYFPFTVSYWKNLCGLERMRKHYLNSNMFFFNENFKEKGWKGTCTEGATIGAVLLSLTKKHMDNHKAAVKDLSLTFHKGQITALLGPNGAGKTTVISLLTGLYPPSSGTILINGKDIRTDLAAIRTELGVCPQYDVLFNILTVREHLLLYGSVKAPRWTNEQLNQQVTLEDVDLSQHQYKHVGALSGGMKRRLSVAISFIGNSKTVVLDEPTSGVDPCSRRSIWDVILKYKAGCTLIFTTHHLDEAEVLSDRIAILQQGQLRCYGSPSYLRETYGQGHSLTLIKKPSAFEIQDPKHVVRVTSFIQTHIPEAFLKENSGTELTYVIPERADKTSFKGLFQALDQSLHHLHVTGYGLFINFCLTDISLMDASRVCGTNLILAQIVALLLKRFHHFRRDWRGSLSNVLLPVLFVALAMALFSVKPLAVDYPSLKLTPRLYKNAESFFRFQIWLLLWVSSIIYYFLLMVVYIIMFIPIRKNNSCWQMESDSFLDSCGCTSMCPSFNTSIPYVKNKRGNILYNLSGLTVEEYLVRPSNKERYGGWSFGGKKASQYQEQKWNSIKSKPLVKVWYNQKGFHSLPSYLNELNNFILWLNLPPTVDWRQYGITLYSQPYGGALLDEDKIMENVRQCGVALCIMLGFSIFTASIGSAIVKDRVSGTKRLQHITGLGYKTYWFANFCCDMLFYMLPVTLCVGVITAFQLSAFTFRNNLAATVILLVLFGYATLPWMYLVSRFFSSSDVAFISYISLNFVFGLCTMLVTLLPRLLAIISKVQSFQYIYKILKWVFIIFPQFCLGQGLIELSYNQIKFDLTSNFGIDSYVSPFEMNFLGWIFVEMALQGTVLLLLRLFFHWDLLQKPRCHSVNNMVNPSEDIDVEMERQRLFGGRTGNDVLLLYNLRKCYGGFNKKNAAVENISLGITKGECFGLLGTNGAGKSTTFKMLTGDIVPSAGRAVIRTPTGSEMDILSASSEGTLIGYCPQQDALDELLTGWEHLYYYCTLRGIPKQHICKVAEDLVNRLQLNAHADKLVRTYSAGTKRKLSAALALVGKPQILLLDEPSSGMDPCSKRYLWKTILKEVQDGCAAVLTSHSMEECEALCTRLAIMVNGSFKCLGSPQHIKNRFGDGYSVKVWLSKEISHRRMILDCLKLHFPGAQFKGQHLNLFEYHVPRSEGCLAELFRVLENYKAFLQIKHYSISQTTLEQVFSSFSAVPDHLRSTQ</sequence>
<gene>
    <name evidence="14" type="primary">ABCA13</name>
</gene>
<dbReference type="GO" id="GO:1900244">
    <property type="term" value="P:positive regulation of synaptic vesicle endocytosis"/>
    <property type="evidence" value="ECO:0007669"/>
    <property type="project" value="Ensembl"/>
</dbReference>
<dbReference type="Gene3D" id="3.40.50.300">
    <property type="entry name" value="P-loop containing nucleotide triphosphate hydrolases"/>
    <property type="match status" value="2"/>
</dbReference>
<evidence type="ECO:0000256" key="6">
    <source>
        <dbReference type="ARBA" id="ARBA00022840"/>
    </source>
</evidence>
<dbReference type="GO" id="GO:0005524">
    <property type="term" value="F:ATP binding"/>
    <property type="evidence" value="ECO:0007669"/>
    <property type="project" value="UniProtKB-KW"/>
</dbReference>
<dbReference type="Proteomes" id="UP000001645">
    <property type="component" value="Chromosome 3"/>
</dbReference>
<feature type="transmembrane region" description="Helical" evidence="12">
    <location>
        <begin position="3449"/>
        <end position="3467"/>
    </location>
</feature>
<feature type="transmembrane region" description="Helical" evidence="12">
    <location>
        <begin position="3119"/>
        <end position="3145"/>
    </location>
</feature>
<feature type="domain" description="ABC transporter" evidence="13">
    <location>
        <begin position="3559"/>
        <end position="3797"/>
    </location>
</feature>
<evidence type="ECO:0000259" key="13">
    <source>
        <dbReference type="PROSITE" id="PS50893"/>
    </source>
</evidence>
<reference evidence="14 15" key="1">
    <citation type="journal article" date="2010" name="PLoS Biol.">
        <title>Multi-platform next-generation sequencing of the domestic turkey (Meleagris gallopavo): genome assembly and analysis.</title>
        <authorList>
            <person name="Dalloul R.A."/>
            <person name="Long J.A."/>
            <person name="Zimin A.V."/>
            <person name="Aslam L."/>
            <person name="Beal K."/>
            <person name="Blomberg L.A."/>
            <person name="Bouffard P."/>
            <person name="Burt D.W."/>
            <person name="Crasta O."/>
            <person name="Crooijmans R.P."/>
            <person name="Cooper K."/>
            <person name="Coulombe R.A."/>
            <person name="De S."/>
            <person name="Delany M.E."/>
            <person name="Dodgson J.B."/>
            <person name="Dong J.J."/>
            <person name="Evans C."/>
            <person name="Frederickson K.M."/>
            <person name="Flicek P."/>
            <person name="Florea L."/>
            <person name="Folkerts O."/>
            <person name="Groenen M.A."/>
            <person name="Harkins T.T."/>
            <person name="Herrero J."/>
            <person name="Hoffmann S."/>
            <person name="Megens H.J."/>
            <person name="Jiang A."/>
            <person name="de Jong P."/>
            <person name="Kaiser P."/>
            <person name="Kim H."/>
            <person name="Kim K.W."/>
            <person name="Kim S."/>
            <person name="Langenberger D."/>
            <person name="Lee M.K."/>
            <person name="Lee T."/>
            <person name="Mane S."/>
            <person name="Marcais G."/>
            <person name="Marz M."/>
            <person name="McElroy A.P."/>
            <person name="Modise T."/>
            <person name="Nefedov M."/>
            <person name="Notredame C."/>
            <person name="Paton I.R."/>
            <person name="Payne W.S."/>
            <person name="Pertea G."/>
            <person name="Prickett D."/>
            <person name="Puiu D."/>
            <person name="Qioa D."/>
            <person name="Raineri E."/>
            <person name="Ruffier M."/>
            <person name="Salzberg S.L."/>
            <person name="Schatz M.C."/>
            <person name="Scheuring C."/>
            <person name="Schmidt C.J."/>
            <person name="Schroeder S."/>
            <person name="Searle S.M."/>
            <person name="Smith E.J."/>
            <person name="Smith J."/>
            <person name="Sonstegard T.S."/>
            <person name="Stadler P.F."/>
            <person name="Tafer H."/>
            <person name="Tu Z.J."/>
            <person name="Van Tassell C.P."/>
            <person name="Vilella A.J."/>
            <person name="Williams K.P."/>
            <person name="Yorke J.A."/>
            <person name="Zhang L."/>
            <person name="Zhang H.B."/>
            <person name="Zhang X."/>
            <person name="Zhang Y."/>
            <person name="Reed K.M."/>
        </authorList>
    </citation>
    <scope>NUCLEOTIDE SEQUENCE [LARGE SCALE GENOMIC DNA]</scope>
</reference>
<dbReference type="Ensembl" id="ENSMGAT00000035136.1">
    <property type="protein sequence ID" value="ENSMGAP00000027777.1"/>
    <property type="gene ID" value="ENSMGAG00000018386.1"/>
</dbReference>
<dbReference type="PROSITE" id="PS00211">
    <property type="entry name" value="ABC_TRANSPORTER_1"/>
    <property type="match status" value="1"/>
</dbReference>
<comment type="subcellular location">
    <subcellularLocation>
        <location evidence="1">Cytoplasmic vesicle membrane</location>
        <topology evidence="1">Multi-pass membrane protein</topology>
    </subcellularLocation>
</comment>
<keyword evidence="8 12" id="KW-1133">Transmembrane helix</keyword>
<dbReference type="PANTHER" id="PTHR19229">
    <property type="entry name" value="ATP-BINDING CASSETTE TRANSPORTER SUBFAMILY A ABCA"/>
    <property type="match status" value="1"/>
</dbReference>
<protein>
    <submittedName>
        <fullName evidence="14">ATP binding cassette subfamily A member 13</fullName>
    </submittedName>
</protein>
<proteinExistence type="predicted"/>
<keyword evidence="11" id="KW-0968">Cytoplasmic vesicle</keyword>
<keyword evidence="5" id="KW-0547">Nucleotide-binding</keyword>
<keyword evidence="4" id="KW-0677">Repeat</keyword>
<evidence type="ECO:0000256" key="12">
    <source>
        <dbReference type="SAM" id="Phobius"/>
    </source>
</evidence>
<dbReference type="InterPro" id="IPR013525">
    <property type="entry name" value="ABC2_TM"/>
</dbReference>
<dbReference type="Pfam" id="PF23321">
    <property type="entry name" value="R1_ABCA1"/>
    <property type="match status" value="1"/>
</dbReference>
<evidence type="ECO:0000256" key="1">
    <source>
        <dbReference type="ARBA" id="ARBA00004439"/>
    </source>
</evidence>
<keyword evidence="9" id="KW-0445">Lipid transport</keyword>
<keyword evidence="2" id="KW-0813">Transport</keyword>
<feature type="transmembrane region" description="Helical" evidence="12">
    <location>
        <begin position="2532"/>
        <end position="2556"/>
    </location>
</feature>
<evidence type="ECO:0000256" key="4">
    <source>
        <dbReference type="ARBA" id="ARBA00022737"/>
    </source>
</evidence>
<feature type="transmembrane region" description="Helical" evidence="12">
    <location>
        <begin position="3378"/>
        <end position="3398"/>
    </location>
</feature>
<feature type="transmembrane region" description="Helical" evidence="12">
    <location>
        <begin position="3495"/>
        <end position="3517"/>
    </location>
</feature>
<evidence type="ECO:0000256" key="9">
    <source>
        <dbReference type="ARBA" id="ARBA00023055"/>
    </source>
</evidence>
<keyword evidence="10 12" id="KW-0472">Membrane</keyword>
<feature type="transmembrane region" description="Helical" evidence="12">
    <location>
        <begin position="2589"/>
        <end position="2613"/>
    </location>
</feature>
<keyword evidence="7" id="KW-1278">Translocase</keyword>
<keyword evidence="6" id="KW-0067">ATP-binding</keyword>
<dbReference type="InterPro" id="IPR056264">
    <property type="entry name" value="R2_ABCA1-4-like"/>
</dbReference>
<feature type="transmembrane region" description="Helical" evidence="12">
    <location>
        <begin position="3410"/>
        <end position="3437"/>
    </location>
</feature>
<feature type="transmembrane region" description="Helical" evidence="12">
    <location>
        <begin position="24"/>
        <end position="43"/>
    </location>
</feature>
<dbReference type="GO" id="GO:0030659">
    <property type="term" value="C:cytoplasmic vesicle membrane"/>
    <property type="evidence" value="ECO:0007669"/>
    <property type="project" value="UniProtKB-SubCell"/>
</dbReference>
<evidence type="ECO:0000256" key="7">
    <source>
        <dbReference type="ARBA" id="ARBA00022967"/>
    </source>
</evidence>
<evidence type="ECO:0000256" key="5">
    <source>
        <dbReference type="ARBA" id="ARBA00022741"/>
    </source>
</evidence>
<evidence type="ECO:0000313" key="15">
    <source>
        <dbReference type="Proteomes" id="UP000001645"/>
    </source>
</evidence>
<name>A0A803Y7N0_MELGA</name>
<dbReference type="GO" id="GO:0035627">
    <property type="term" value="P:ceramide transport"/>
    <property type="evidence" value="ECO:0007669"/>
    <property type="project" value="Ensembl"/>
</dbReference>
<feature type="domain" description="ABC transporter" evidence="13">
    <location>
        <begin position="2723"/>
        <end position="2954"/>
    </location>
</feature>
<dbReference type="CDD" id="cd03263">
    <property type="entry name" value="ABC_subfamily_A"/>
    <property type="match status" value="2"/>
</dbReference>
<dbReference type="SMART" id="SM00382">
    <property type="entry name" value="AAA"/>
    <property type="match status" value="2"/>
</dbReference>
<dbReference type="InterPro" id="IPR003439">
    <property type="entry name" value="ABC_transporter-like_ATP-bd"/>
</dbReference>
<dbReference type="GeneTree" id="ENSGT00940000161703"/>
<dbReference type="InterPro" id="IPR003593">
    <property type="entry name" value="AAA+_ATPase"/>
</dbReference>
<feature type="transmembrane region" description="Helical" evidence="12">
    <location>
        <begin position="3300"/>
        <end position="3320"/>
    </location>
</feature>
<dbReference type="GO" id="GO:0016887">
    <property type="term" value="F:ATP hydrolysis activity"/>
    <property type="evidence" value="ECO:0007669"/>
    <property type="project" value="InterPro"/>
</dbReference>
<dbReference type="FunFam" id="3.40.50.300:FF:000689">
    <property type="entry name" value="ATP binding cassette subfamily A member 12"/>
    <property type="match status" value="1"/>
</dbReference>
<dbReference type="GO" id="GO:0032376">
    <property type="term" value="P:positive regulation of cholesterol transport"/>
    <property type="evidence" value="ECO:0007669"/>
    <property type="project" value="Ensembl"/>
</dbReference>
<feature type="transmembrane region" description="Helical" evidence="12">
    <location>
        <begin position="3070"/>
        <end position="3091"/>
    </location>
</feature>
<feature type="transmembrane region" description="Helical" evidence="12">
    <location>
        <begin position="2454"/>
        <end position="2477"/>
    </location>
</feature>
<dbReference type="PROSITE" id="PS50893">
    <property type="entry name" value="ABC_TRANSPORTER_2"/>
    <property type="match status" value="2"/>
</dbReference>
<keyword evidence="3 12" id="KW-0812">Transmembrane</keyword>
<feature type="transmembrane region" description="Helical" evidence="12">
    <location>
        <begin position="3340"/>
        <end position="3366"/>
    </location>
</feature>
<keyword evidence="15" id="KW-1185">Reference proteome</keyword>
<dbReference type="GO" id="GO:0140359">
    <property type="term" value="F:ABC-type transporter activity"/>
    <property type="evidence" value="ECO:0007669"/>
    <property type="project" value="InterPro"/>
</dbReference>
<dbReference type="FunFam" id="3.40.50.300:FF:000298">
    <property type="entry name" value="ATP-binding cassette sub-family A member 12"/>
    <property type="match status" value="1"/>
</dbReference>
<dbReference type="Pfam" id="PF12698">
    <property type="entry name" value="ABC2_membrane_3"/>
    <property type="match status" value="2"/>
</dbReference>
<dbReference type="GO" id="GO:0005319">
    <property type="term" value="F:lipid transporter activity"/>
    <property type="evidence" value="ECO:0007669"/>
    <property type="project" value="TreeGrafter"/>
</dbReference>
<feature type="transmembrane region" description="Helical" evidence="12">
    <location>
        <begin position="2563"/>
        <end position="2583"/>
    </location>
</feature>
<evidence type="ECO:0000256" key="3">
    <source>
        <dbReference type="ARBA" id="ARBA00022692"/>
    </source>
</evidence>
<dbReference type="InParanoid" id="A0A803Y7N0"/>
<dbReference type="InterPro" id="IPR027417">
    <property type="entry name" value="P-loop_NTPase"/>
</dbReference>
<feature type="transmembrane region" description="Helical" evidence="12">
    <location>
        <begin position="2634"/>
        <end position="2658"/>
    </location>
</feature>
<dbReference type="OrthoDB" id="9833608at2759"/>
<evidence type="ECO:0000256" key="10">
    <source>
        <dbReference type="ARBA" id="ARBA00023136"/>
    </source>
</evidence>
<evidence type="ECO:0000313" key="14">
    <source>
        <dbReference type="Ensembl" id="ENSMGAP00000027777.1"/>
    </source>
</evidence>
<evidence type="ECO:0000256" key="11">
    <source>
        <dbReference type="ARBA" id="ARBA00023329"/>
    </source>
</evidence>
<evidence type="ECO:0000256" key="2">
    <source>
        <dbReference type="ARBA" id="ARBA00022448"/>
    </source>
</evidence>
<feature type="transmembrane region" description="Helical" evidence="12">
    <location>
        <begin position="3040"/>
        <end position="3058"/>
    </location>
</feature>
<reference evidence="14" key="2">
    <citation type="submission" date="2025-08" db="UniProtKB">
        <authorList>
            <consortium name="Ensembl"/>
        </authorList>
    </citation>
    <scope>IDENTIFICATION</scope>
</reference>